<dbReference type="InterPro" id="IPR001940">
    <property type="entry name" value="Peptidase_S1C"/>
</dbReference>
<dbReference type="GO" id="GO:0004252">
    <property type="term" value="F:serine-type endopeptidase activity"/>
    <property type="evidence" value="ECO:0007669"/>
    <property type="project" value="InterPro"/>
</dbReference>
<dbReference type="Gene3D" id="2.40.10.120">
    <property type="match status" value="1"/>
</dbReference>
<keyword evidence="7" id="KW-1185">Reference proteome</keyword>
<dbReference type="InterPro" id="IPR051201">
    <property type="entry name" value="Chloro_Bact_Ser_Proteases"/>
</dbReference>
<dbReference type="Pfam" id="PF13180">
    <property type="entry name" value="PDZ_2"/>
    <property type="match status" value="1"/>
</dbReference>
<evidence type="ECO:0000256" key="3">
    <source>
        <dbReference type="SAM" id="MobiDB-lite"/>
    </source>
</evidence>
<feature type="domain" description="PDZ" evidence="5">
    <location>
        <begin position="452"/>
        <end position="496"/>
    </location>
</feature>
<evidence type="ECO:0000256" key="1">
    <source>
        <dbReference type="ARBA" id="ARBA00022670"/>
    </source>
</evidence>
<protein>
    <submittedName>
        <fullName evidence="6">Serine protease</fullName>
    </submittedName>
</protein>
<dbReference type="SMART" id="SM00228">
    <property type="entry name" value="PDZ"/>
    <property type="match status" value="1"/>
</dbReference>
<dbReference type="Pfam" id="PF13365">
    <property type="entry name" value="Trypsin_2"/>
    <property type="match status" value="1"/>
</dbReference>
<keyword evidence="4" id="KW-0472">Membrane</keyword>
<evidence type="ECO:0000256" key="2">
    <source>
        <dbReference type="ARBA" id="ARBA00022801"/>
    </source>
</evidence>
<evidence type="ECO:0000313" key="6">
    <source>
        <dbReference type="EMBL" id="GIG22487.1"/>
    </source>
</evidence>
<comment type="caution">
    <text evidence="6">The sequence shown here is derived from an EMBL/GenBank/DDBJ whole genome shotgun (WGS) entry which is preliminary data.</text>
</comment>
<gene>
    <name evidence="6" type="ORF">Cch01nite_32110</name>
</gene>
<dbReference type="SUPFAM" id="SSF50156">
    <property type="entry name" value="PDZ domain-like"/>
    <property type="match status" value="1"/>
</dbReference>
<dbReference type="SUPFAM" id="SSF50494">
    <property type="entry name" value="Trypsin-like serine proteases"/>
    <property type="match status" value="1"/>
</dbReference>
<dbReference type="InterPro" id="IPR036034">
    <property type="entry name" value="PDZ_sf"/>
</dbReference>
<keyword evidence="2" id="KW-0378">Hydrolase</keyword>
<dbReference type="PANTHER" id="PTHR43343">
    <property type="entry name" value="PEPTIDASE S12"/>
    <property type="match status" value="1"/>
</dbReference>
<dbReference type="InterPro" id="IPR033116">
    <property type="entry name" value="TRYPSIN_SER"/>
</dbReference>
<keyword evidence="4" id="KW-1133">Transmembrane helix</keyword>
<feature type="compositionally biased region" description="Pro residues" evidence="3">
    <location>
        <begin position="48"/>
        <end position="64"/>
    </location>
</feature>
<feature type="region of interest" description="Disordered" evidence="3">
    <location>
        <begin position="1"/>
        <end position="150"/>
    </location>
</feature>
<feature type="compositionally biased region" description="Pro residues" evidence="3">
    <location>
        <begin position="28"/>
        <end position="41"/>
    </location>
</feature>
<dbReference type="PANTHER" id="PTHR43343:SF3">
    <property type="entry name" value="PROTEASE DO-LIKE 8, CHLOROPLASTIC"/>
    <property type="match status" value="1"/>
</dbReference>
<dbReference type="PRINTS" id="PR00834">
    <property type="entry name" value="PROTEASES2C"/>
</dbReference>
<feature type="compositionally biased region" description="Polar residues" evidence="3">
    <location>
        <begin position="1"/>
        <end position="11"/>
    </location>
</feature>
<feature type="compositionally biased region" description="Low complexity" evidence="3">
    <location>
        <begin position="103"/>
        <end position="129"/>
    </location>
</feature>
<dbReference type="PROSITE" id="PS50106">
    <property type="entry name" value="PDZ"/>
    <property type="match status" value="1"/>
</dbReference>
<evidence type="ECO:0000259" key="5">
    <source>
        <dbReference type="PROSITE" id="PS50106"/>
    </source>
</evidence>
<feature type="compositionally biased region" description="Low complexity" evidence="3">
    <location>
        <begin position="65"/>
        <end position="75"/>
    </location>
</feature>
<dbReference type="RefSeq" id="WP_239070772.1">
    <property type="nucleotide sequence ID" value="NZ_BONK01000011.1"/>
</dbReference>
<dbReference type="InterPro" id="IPR009003">
    <property type="entry name" value="Peptidase_S1_PA"/>
</dbReference>
<organism evidence="6 7">
    <name type="scientific">Cellulomonas chitinilytica</name>
    <dbReference type="NCBI Taxonomy" id="398759"/>
    <lineage>
        <taxon>Bacteria</taxon>
        <taxon>Bacillati</taxon>
        <taxon>Actinomycetota</taxon>
        <taxon>Actinomycetes</taxon>
        <taxon>Micrococcales</taxon>
        <taxon>Cellulomonadaceae</taxon>
        <taxon>Cellulomonas</taxon>
    </lineage>
</organism>
<evidence type="ECO:0000256" key="4">
    <source>
        <dbReference type="SAM" id="Phobius"/>
    </source>
</evidence>
<proteinExistence type="predicted"/>
<dbReference type="Gene3D" id="2.30.42.10">
    <property type="match status" value="1"/>
</dbReference>
<keyword evidence="1 6" id="KW-0645">Protease</keyword>
<feature type="compositionally biased region" description="Polar residues" evidence="3">
    <location>
        <begin position="234"/>
        <end position="244"/>
    </location>
</feature>
<dbReference type="Proteomes" id="UP000632740">
    <property type="component" value="Unassembled WGS sequence"/>
</dbReference>
<dbReference type="AlphaFoldDB" id="A0A919P5G0"/>
<name>A0A919P5G0_9CELL</name>
<feature type="region of interest" description="Disordered" evidence="3">
    <location>
        <begin position="184"/>
        <end position="247"/>
    </location>
</feature>
<sequence>MDDQTTPSATPEPTKPTGEPADATTPTPVAPQQPAPQPVEPPAAVTQPLPPTATPPAPAAPQPPAAQHAGPAYPQSAPHPSAPMPGAPQAAPHSPYPAPQHYGPYPAAAQHGHAPHPAAAPHGQYPPGASFGPYQQTAVASAPKAPKPPLRVKRGAAAGALSGALALGLLVGGGAAWGIASLHDGSSDRSGVQDADWPNGQTWQGPGDGIPNPGQGPQSGGGSDGQTDPGTTSSRTTSPATDDQQVGVVTIASTLGYQGGESEGTGMVLTSGGLVLTNNHVVEGATAVQVTVESTGTTYEATVVGYDASADVALLQLKDASGLKTVTLDDDNGVTTGDTVTAIGNAEGGGDLVAASGDVTGTDQTMTARTSSSSGETLSGLIEFSAAVVSGDSGGPVLDDEGEVVGMTTAASVGGTTTVGYAIDIVDALAVAHQIQSGTETGTVQIGLPAFLGVGLAQDTGAGAVVQGVIDGTPAATAGLGAGDVITAVDGTAITSSDDLQNALSSHEPGDTVTLTWTDAQTGASQQATVTLVEGPVG</sequence>
<feature type="transmembrane region" description="Helical" evidence="4">
    <location>
        <begin position="156"/>
        <end position="180"/>
    </location>
</feature>
<dbReference type="InterPro" id="IPR001478">
    <property type="entry name" value="PDZ"/>
</dbReference>
<dbReference type="GO" id="GO:0006508">
    <property type="term" value="P:proteolysis"/>
    <property type="evidence" value="ECO:0007669"/>
    <property type="project" value="UniProtKB-KW"/>
</dbReference>
<accession>A0A919P5G0</accession>
<dbReference type="PROSITE" id="PS00135">
    <property type="entry name" value="TRYPSIN_SER"/>
    <property type="match status" value="1"/>
</dbReference>
<keyword evidence="4" id="KW-0812">Transmembrane</keyword>
<reference evidence="6" key="1">
    <citation type="submission" date="2021-01" db="EMBL/GenBank/DDBJ databases">
        <title>Whole genome shotgun sequence of Cellulomonas chitinilytica NBRC 110799.</title>
        <authorList>
            <person name="Komaki H."/>
            <person name="Tamura T."/>
        </authorList>
    </citation>
    <scope>NUCLEOTIDE SEQUENCE</scope>
    <source>
        <strain evidence="6">NBRC 110799</strain>
    </source>
</reference>
<dbReference type="EMBL" id="BONK01000011">
    <property type="protein sequence ID" value="GIG22487.1"/>
    <property type="molecule type" value="Genomic_DNA"/>
</dbReference>
<evidence type="ECO:0000313" key="7">
    <source>
        <dbReference type="Proteomes" id="UP000632740"/>
    </source>
</evidence>